<evidence type="ECO:0000313" key="2">
    <source>
        <dbReference type="EMBL" id="CAB4306378.1"/>
    </source>
</evidence>
<dbReference type="EMBL" id="CAEKDK010000004">
    <property type="protein sequence ID" value="CAB4275995.1"/>
    <property type="molecule type" value="Genomic_DNA"/>
</dbReference>
<proteinExistence type="predicted"/>
<evidence type="ECO:0000313" key="4">
    <source>
        <dbReference type="Proteomes" id="UP000507245"/>
    </source>
</evidence>
<evidence type="ECO:0000313" key="3">
    <source>
        <dbReference type="Proteomes" id="UP000507222"/>
    </source>
</evidence>
<accession>A0A6J5X613</accession>
<sequence>MEKRLNWLRKLQLDNKDKKGSGVIRASDIGNRPTQLRVKFFNMKVPGIPKLCPFRATIVPVFFYFWDF</sequence>
<gene>
    <name evidence="1" type="ORF">CURHAP_LOCUS24987</name>
    <name evidence="2" type="ORF">ORAREDHAP_LOCUS24575</name>
</gene>
<dbReference type="Proteomes" id="UP000507245">
    <property type="component" value="Unassembled WGS sequence"/>
</dbReference>
<reference evidence="2 3" key="2">
    <citation type="submission" date="2020-05" db="EMBL/GenBank/DDBJ databases">
        <authorList>
            <person name="Campoy J."/>
            <person name="Schneeberger K."/>
            <person name="Spophaly S."/>
        </authorList>
    </citation>
    <scope>NUCLEOTIDE SEQUENCE [LARGE SCALE GENOMIC DNA]</scope>
    <source>
        <strain evidence="2">PruArmRojPasFocal</strain>
    </source>
</reference>
<dbReference type="AlphaFoldDB" id="A0A6J5X613"/>
<name>A0A6J5X613_PRUAR</name>
<keyword evidence="4" id="KW-1185">Reference proteome</keyword>
<reference evidence="4" key="1">
    <citation type="journal article" date="2020" name="Genome Biol.">
        <title>Gamete binning: chromosome-level and haplotype-resolved genome assembly enabled by high-throughput single-cell sequencing of gamete genomes.</title>
        <authorList>
            <person name="Campoy J.A."/>
            <person name="Sun H."/>
            <person name="Goel M."/>
            <person name="Jiao W.-B."/>
            <person name="Folz-Donahue K."/>
            <person name="Wang N."/>
            <person name="Rubio M."/>
            <person name="Liu C."/>
            <person name="Kukat C."/>
            <person name="Ruiz D."/>
            <person name="Huettel B."/>
            <person name="Schneeberger K."/>
        </authorList>
    </citation>
    <scope>NUCLEOTIDE SEQUENCE [LARGE SCALE GENOMIC DNA]</scope>
    <source>
        <strain evidence="4">cv. Rojo Pasion</strain>
    </source>
</reference>
<dbReference type="Proteomes" id="UP000507222">
    <property type="component" value="Unassembled WGS sequence"/>
</dbReference>
<dbReference type="EMBL" id="CAEKKB010000004">
    <property type="protein sequence ID" value="CAB4306378.1"/>
    <property type="molecule type" value="Genomic_DNA"/>
</dbReference>
<protein>
    <submittedName>
        <fullName evidence="2">Uncharacterized protein</fullName>
    </submittedName>
</protein>
<evidence type="ECO:0000313" key="1">
    <source>
        <dbReference type="EMBL" id="CAB4275995.1"/>
    </source>
</evidence>
<organism evidence="2 4">
    <name type="scientific">Prunus armeniaca</name>
    <name type="common">Apricot</name>
    <name type="synonym">Armeniaca vulgaris</name>
    <dbReference type="NCBI Taxonomy" id="36596"/>
    <lineage>
        <taxon>Eukaryota</taxon>
        <taxon>Viridiplantae</taxon>
        <taxon>Streptophyta</taxon>
        <taxon>Embryophyta</taxon>
        <taxon>Tracheophyta</taxon>
        <taxon>Spermatophyta</taxon>
        <taxon>Magnoliopsida</taxon>
        <taxon>eudicotyledons</taxon>
        <taxon>Gunneridae</taxon>
        <taxon>Pentapetalae</taxon>
        <taxon>rosids</taxon>
        <taxon>fabids</taxon>
        <taxon>Rosales</taxon>
        <taxon>Rosaceae</taxon>
        <taxon>Amygdaloideae</taxon>
        <taxon>Amygdaleae</taxon>
        <taxon>Prunus</taxon>
    </lineage>
</organism>